<feature type="region of interest" description="Disordered" evidence="1">
    <location>
        <begin position="249"/>
        <end position="282"/>
    </location>
</feature>
<keyword evidence="3" id="KW-1185">Reference proteome</keyword>
<comment type="caution">
    <text evidence="2">The sequence shown here is derived from an EMBL/GenBank/DDBJ whole genome shotgun (WGS) entry which is preliminary data.</text>
</comment>
<evidence type="ECO:0000313" key="3">
    <source>
        <dbReference type="Proteomes" id="UP001140094"/>
    </source>
</evidence>
<accession>A0A9W8LX92</accession>
<reference evidence="2" key="1">
    <citation type="submission" date="2022-07" db="EMBL/GenBank/DDBJ databases">
        <title>Phylogenomic reconstructions and comparative analyses of Kickxellomycotina fungi.</title>
        <authorList>
            <person name="Reynolds N.K."/>
            <person name="Stajich J.E."/>
            <person name="Barry K."/>
            <person name="Grigoriev I.V."/>
            <person name="Crous P."/>
            <person name="Smith M.E."/>
        </authorList>
    </citation>
    <scope>NUCLEOTIDE SEQUENCE</scope>
    <source>
        <strain evidence="2">NRRL 1565</strain>
    </source>
</reference>
<protein>
    <submittedName>
        <fullName evidence="2">Uncharacterized protein</fullName>
    </submittedName>
</protein>
<organism evidence="2 3">
    <name type="scientific">Coemansia guatemalensis</name>
    <dbReference type="NCBI Taxonomy" id="2761395"/>
    <lineage>
        <taxon>Eukaryota</taxon>
        <taxon>Fungi</taxon>
        <taxon>Fungi incertae sedis</taxon>
        <taxon>Zoopagomycota</taxon>
        <taxon>Kickxellomycotina</taxon>
        <taxon>Kickxellomycetes</taxon>
        <taxon>Kickxellales</taxon>
        <taxon>Kickxellaceae</taxon>
        <taxon>Coemansia</taxon>
    </lineage>
</organism>
<dbReference type="Proteomes" id="UP001140094">
    <property type="component" value="Unassembled WGS sequence"/>
</dbReference>
<gene>
    <name evidence="2" type="ORF">H4R20_000102</name>
</gene>
<feature type="compositionally biased region" description="Polar residues" evidence="1">
    <location>
        <begin position="1"/>
        <end position="10"/>
    </location>
</feature>
<feature type="region of interest" description="Disordered" evidence="1">
    <location>
        <begin position="1"/>
        <end position="24"/>
    </location>
</feature>
<evidence type="ECO:0000256" key="1">
    <source>
        <dbReference type="SAM" id="MobiDB-lite"/>
    </source>
</evidence>
<dbReference type="AlphaFoldDB" id="A0A9W8LX92"/>
<name>A0A9W8LX92_9FUNG</name>
<evidence type="ECO:0000313" key="2">
    <source>
        <dbReference type="EMBL" id="KAJ2809482.1"/>
    </source>
</evidence>
<dbReference type="OrthoDB" id="5599311at2759"/>
<feature type="region of interest" description="Disordered" evidence="1">
    <location>
        <begin position="303"/>
        <end position="332"/>
    </location>
</feature>
<dbReference type="EMBL" id="JANBUO010000002">
    <property type="protein sequence ID" value="KAJ2809482.1"/>
    <property type="molecule type" value="Genomic_DNA"/>
</dbReference>
<sequence>MPESQTTGKQPTRKHDLGLRRAKTATANSIKKLFKSRRDASKFRADDGAIQQQTITGKDAARMSGVADHSADSALAASNDVAHLQHRAIESRPSSSHSIRSVRSIFSSAKRITLRSSMLFRHQSHVAAIANSSSLVLDEYPATCRSPSVAASKPDASAAVAGTEFASPSDRTSPRQIVADAQPSLCPSPKYTGRHAFSVYAQHTDLAENEDGAEAVRRYSHSGGLMHSQQRHPSTRLPQQVQRPLSIVRHPPMPTHALPSVPHTPPASCSSGNHRSPTSYSSKSLGLSLLDFGYSEHIADGIMPSSPVESSNSSSVEDLSLSSASSPHSSQLSGLYLRMSPTQMPPATAMAEDGFECQEPKKLSSTTGSAYKRQYMKISMKQGYDCVQEEIQSEELAPLIGTDVVELVDIGTLSEMDSTRDAVVSCKPRPAIEDSGMATDMGIGSSLSRNQSYLNLDELNLSECITREPALGDQQASIEIAPMSDNLIGDIVSRLGSVSTICQHALGAIAHGKSNSACVENIMSPVASRPKSIASLSYVINDIDELLAELGIADSLIQNSNTVKDTRSPKATGLKSSLAHTDNGDSFSLRDIDELLEQLDEAAGYNNVQIKDSPIALSAESEYDSQPDSPVLDIVYIIQSLGNVCAVASAGAPHLPIIPCPIPSAQLLVKAQKNFTESPALEDRHMLVLDVDCLLSDLGAPESIVDASIYLPPPVNRRILDIAGLISDLGCIVSPKMVSQSTLDSDMSLKQGEPVSLLDPAQLVAYLGRCPLTTMPVLPISSQSEGCTRKQIKVAQPALDVPDIIASLGGVYTPDFILCNVERVRKASTQTLVDNLDEDIAASMETHHFGYVKFPHMPLISNKSRDSSPRPANLGLLGSDVDEAIITDSRSRASSVASFNQQFENYQSISKLMAALHIQPIVVSRPFLSPSRNVLFSQLY</sequence>
<proteinExistence type="predicted"/>
<feature type="compositionally biased region" description="Low complexity" evidence="1">
    <location>
        <begin position="304"/>
        <end position="332"/>
    </location>
</feature>